<dbReference type="AlphaFoldDB" id="A0A286RB22"/>
<protein>
    <submittedName>
        <fullName evidence="1">Uncharacterized protein</fullName>
    </submittedName>
</protein>
<dbReference type="KEGG" id="ttf:THTE_0527"/>
<proteinExistence type="predicted"/>
<name>A0A286RB22_9BACT</name>
<dbReference type="Proteomes" id="UP000215086">
    <property type="component" value="Chromosome"/>
</dbReference>
<keyword evidence="2" id="KW-1185">Reference proteome</keyword>
<accession>A0A286RB22</accession>
<dbReference type="EMBL" id="CP018477">
    <property type="protein sequence ID" value="ASV73129.1"/>
    <property type="molecule type" value="Genomic_DNA"/>
</dbReference>
<reference evidence="1 2" key="1">
    <citation type="journal article" name="Front. Microbiol.">
        <title>Sugar Metabolism of the First Thermophilic Planctomycete Thermogutta terrifontis: Comparative Genomic and Transcriptomic Approaches.</title>
        <authorList>
            <person name="Elcheninov A.G."/>
            <person name="Menzel P."/>
            <person name="Gudbergsdottir S.R."/>
            <person name="Slesarev A.I."/>
            <person name="Kadnikov V.V."/>
            <person name="Krogh A."/>
            <person name="Bonch-Osmolovskaya E.A."/>
            <person name="Peng X."/>
            <person name="Kublanov I.V."/>
        </authorList>
    </citation>
    <scope>NUCLEOTIDE SEQUENCE [LARGE SCALE GENOMIC DNA]</scope>
    <source>
        <strain evidence="1 2">R1</strain>
    </source>
</reference>
<evidence type="ECO:0000313" key="2">
    <source>
        <dbReference type="Proteomes" id="UP000215086"/>
    </source>
</evidence>
<dbReference type="Gene3D" id="1.10.10.60">
    <property type="entry name" value="Homeodomain-like"/>
    <property type="match status" value="1"/>
</dbReference>
<dbReference type="OrthoDB" id="285738at2"/>
<evidence type="ECO:0000313" key="1">
    <source>
        <dbReference type="EMBL" id="ASV73129.1"/>
    </source>
</evidence>
<organism evidence="1 2">
    <name type="scientific">Thermogutta terrifontis</name>
    <dbReference type="NCBI Taxonomy" id="1331910"/>
    <lineage>
        <taxon>Bacteria</taxon>
        <taxon>Pseudomonadati</taxon>
        <taxon>Planctomycetota</taxon>
        <taxon>Planctomycetia</taxon>
        <taxon>Pirellulales</taxon>
        <taxon>Thermoguttaceae</taxon>
        <taxon>Thermogutta</taxon>
    </lineage>
</organism>
<gene>
    <name evidence="1" type="ORF">THTE_0527</name>
</gene>
<sequence>MPSPPTDTFNQESGSRRGLDEFRKREILAILSVGCSRRTAARYVGCSPSTIRRTAERDPEFAEALHKAETKAQILFMKNIAAAARKEQYWRAAAWALERLNPEDYGPRSPQAVTLEQIRTLISEFARIIVEEVPIASHRKRILKRLDRLGAQWRDEGETHDPGEPSED</sequence>
<dbReference type="RefSeq" id="WP_095413826.1">
    <property type="nucleotide sequence ID" value="NZ_CP018477.1"/>
</dbReference>